<comment type="caution">
    <text evidence="9">The sequence shown here is derived from an EMBL/GenBank/DDBJ whole genome shotgun (WGS) entry which is preliminary data.</text>
</comment>
<dbReference type="Pfam" id="PF00108">
    <property type="entry name" value="Thiolase_N"/>
    <property type="match status" value="1"/>
</dbReference>
<dbReference type="Gene3D" id="3.40.47.10">
    <property type="match status" value="4"/>
</dbReference>
<dbReference type="InterPro" id="IPR020617">
    <property type="entry name" value="Thiolase_C"/>
</dbReference>
<dbReference type="GO" id="GO:0005739">
    <property type="term" value="C:mitochondrion"/>
    <property type="evidence" value="ECO:0007669"/>
    <property type="project" value="TreeGrafter"/>
</dbReference>
<dbReference type="InterPro" id="IPR002155">
    <property type="entry name" value="Thiolase"/>
</dbReference>
<dbReference type="InterPro" id="IPR020613">
    <property type="entry name" value="Thiolase_CS"/>
</dbReference>
<dbReference type="PROSITE" id="PS00737">
    <property type="entry name" value="THIOLASE_2"/>
    <property type="match status" value="1"/>
</dbReference>
<evidence type="ECO:0000256" key="5">
    <source>
        <dbReference type="PIRSR" id="PIRSR000429-1"/>
    </source>
</evidence>
<feature type="active site" description="Proton acceptor" evidence="5">
    <location>
        <position position="379"/>
    </location>
</feature>
<dbReference type="EMBL" id="JASPKZ010003844">
    <property type="protein sequence ID" value="KAJ9592202.1"/>
    <property type="molecule type" value="Genomic_DNA"/>
</dbReference>
<evidence type="ECO:0000256" key="4">
    <source>
        <dbReference type="ARBA" id="ARBA00023315"/>
    </source>
</evidence>
<name>A0AAD8A5L9_DIPPU</name>
<dbReference type="PANTHER" id="PTHR18919">
    <property type="entry name" value="ACETYL-COA C-ACYLTRANSFERASE"/>
    <property type="match status" value="1"/>
</dbReference>
<keyword evidence="4 6" id="KW-0012">Acyltransferase</keyword>
<evidence type="ECO:0008006" key="11">
    <source>
        <dbReference type="Google" id="ProtNLM"/>
    </source>
</evidence>
<evidence type="ECO:0000313" key="9">
    <source>
        <dbReference type="EMBL" id="KAJ9592202.1"/>
    </source>
</evidence>
<keyword evidence="3 6" id="KW-0808">Transferase</keyword>
<reference evidence="9" key="1">
    <citation type="journal article" date="2023" name="IScience">
        <title>Live-bearing cockroach genome reveals convergent evolutionary mechanisms linked to viviparity in insects and beyond.</title>
        <authorList>
            <person name="Fouks B."/>
            <person name="Harrison M.C."/>
            <person name="Mikhailova A.A."/>
            <person name="Marchal E."/>
            <person name="English S."/>
            <person name="Carruthers M."/>
            <person name="Jennings E.C."/>
            <person name="Chiamaka E.L."/>
            <person name="Frigard R.A."/>
            <person name="Pippel M."/>
            <person name="Attardo G.M."/>
            <person name="Benoit J.B."/>
            <person name="Bornberg-Bauer E."/>
            <person name="Tobe S.S."/>
        </authorList>
    </citation>
    <scope>NUCLEOTIDE SEQUENCE</scope>
    <source>
        <strain evidence="9">Stay&amp;Tobe</strain>
    </source>
</reference>
<sequence length="424" mass="44990">MAALTKGVFVVAAKRTPFGTFGGKFVKKSITDLQEVANKAVIASSGLRPDQIDSVVIGNVNACSSSDGAFMPRHAALRAGIPIDRPALGVNRLCGSGFQAVVNGAQNILVGDSKVVLTGGAENMSQSPYVARDIRFGTTLGAPLNLEDSLWVGLTDSYCKTPMAVTAENLAEQYKIPREEVDQFSYRSQVLWKKAHDGGHFKEELVPVTVKVKGKEQVVDVDEHPRPQTTLEGLAKLPAIFKKGGVVSAGSASGIVWCTIILYFTININQIWILMYFQGISDGAGALILASEEAVKEYGLKPLARLVAYGVVGVEPTIMGIGPAPAIQNVLKVSGLQLNDIDLVEINEAFAAQTLACQKELKLDLEKLNVNGGAIALGHPLGASGARITTHLVHELRRQKKKYGIGSACIGGGQGIAVLLESIH</sequence>
<dbReference type="Pfam" id="PF02803">
    <property type="entry name" value="Thiolase_C"/>
    <property type="match status" value="1"/>
</dbReference>
<gene>
    <name evidence="9" type="ORF">L9F63_001318</name>
</gene>
<evidence type="ECO:0000256" key="3">
    <source>
        <dbReference type="ARBA" id="ARBA00022679"/>
    </source>
</evidence>
<dbReference type="Proteomes" id="UP001233999">
    <property type="component" value="Unassembled WGS sequence"/>
</dbReference>
<evidence type="ECO:0000313" key="10">
    <source>
        <dbReference type="Proteomes" id="UP001233999"/>
    </source>
</evidence>
<evidence type="ECO:0000256" key="6">
    <source>
        <dbReference type="RuleBase" id="RU003557"/>
    </source>
</evidence>
<evidence type="ECO:0000259" key="7">
    <source>
        <dbReference type="Pfam" id="PF00108"/>
    </source>
</evidence>
<comment type="pathway">
    <text evidence="1">Lipid metabolism.</text>
</comment>
<dbReference type="InterPro" id="IPR016039">
    <property type="entry name" value="Thiolase-like"/>
</dbReference>
<accession>A0AAD8A5L9</accession>
<dbReference type="InterPro" id="IPR020615">
    <property type="entry name" value="Thiolase_acyl_enz_int_AS"/>
</dbReference>
<dbReference type="AlphaFoldDB" id="A0AAD8A5L9"/>
<reference evidence="9" key="2">
    <citation type="submission" date="2023-05" db="EMBL/GenBank/DDBJ databases">
        <authorList>
            <person name="Fouks B."/>
        </authorList>
    </citation>
    <scope>NUCLEOTIDE SEQUENCE</scope>
    <source>
        <strain evidence="9">Stay&amp;Tobe</strain>
        <tissue evidence="9">Testes</tissue>
    </source>
</reference>
<dbReference type="CDD" id="cd00751">
    <property type="entry name" value="thiolase"/>
    <property type="match status" value="1"/>
</dbReference>
<comment type="similarity">
    <text evidence="2 6">Belongs to the thiolase-like superfamily. Thiolase family.</text>
</comment>
<dbReference type="GO" id="GO:0003985">
    <property type="term" value="F:acetyl-CoA C-acetyltransferase activity"/>
    <property type="evidence" value="ECO:0007669"/>
    <property type="project" value="TreeGrafter"/>
</dbReference>
<keyword evidence="10" id="KW-1185">Reference proteome</keyword>
<dbReference type="PIRSF" id="PIRSF000429">
    <property type="entry name" value="Ac-CoA_Ac_transf"/>
    <property type="match status" value="1"/>
</dbReference>
<dbReference type="InterPro" id="IPR020616">
    <property type="entry name" value="Thiolase_N"/>
</dbReference>
<feature type="domain" description="Thiolase N-terminal" evidence="7">
    <location>
        <begin position="8"/>
        <end position="255"/>
    </location>
</feature>
<organism evidence="9 10">
    <name type="scientific">Diploptera punctata</name>
    <name type="common">Pacific beetle cockroach</name>
    <dbReference type="NCBI Taxonomy" id="6984"/>
    <lineage>
        <taxon>Eukaryota</taxon>
        <taxon>Metazoa</taxon>
        <taxon>Ecdysozoa</taxon>
        <taxon>Arthropoda</taxon>
        <taxon>Hexapoda</taxon>
        <taxon>Insecta</taxon>
        <taxon>Pterygota</taxon>
        <taxon>Neoptera</taxon>
        <taxon>Polyneoptera</taxon>
        <taxon>Dictyoptera</taxon>
        <taxon>Blattodea</taxon>
        <taxon>Blaberoidea</taxon>
        <taxon>Blaberidae</taxon>
        <taxon>Diplopterinae</taxon>
        <taxon>Diploptera</taxon>
    </lineage>
</organism>
<dbReference type="InterPro" id="IPR020610">
    <property type="entry name" value="Thiolase_AS"/>
</dbReference>
<evidence type="ECO:0000259" key="8">
    <source>
        <dbReference type="Pfam" id="PF02803"/>
    </source>
</evidence>
<dbReference type="SUPFAM" id="SSF53901">
    <property type="entry name" value="Thiolase-like"/>
    <property type="match status" value="2"/>
</dbReference>
<dbReference type="PANTHER" id="PTHR18919:SF107">
    <property type="entry name" value="ACETYL-COA ACETYLTRANSFERASE, CYTOSOLIC"/>
    <property type="match status" value="1"/>
</dbReference>
<feature type="active site" description="Proton acceptor" evidence="5">
    <location>
        <position position="409"/>
    </location>
</feature>
<evidence type="ECO:0000256" key="1">
    <source>
        <dbReference type="ARBA" id="ARBA00005189"/>
    </source>
</evidence>
<feature type="domain" description="Thiolase C-terminal" evidence="8">
    <location>
        <begin position="300"/>
        <end position="421"/>
    </location>
</feature>
<dbReference type="PROSITE" id="PS00098">
    <property type="entry name" value="THIOLASE_1"/>
    <property type="match status" value="1"/>
</dbReference>
<dbReference type="PROSITE" id="PS00099">
    <property type="entry name" value="THIOLASE_3"/>
    <property type="match status" value="1"/>
</dbReference>
<evidence type="ECO:0000256" key="2">
    <source>
        <dbReference type="ARBA" id="ARBA00010982"/>
    </source>
</evidence>
<proteinExistence type="inferred from homology"/>
<dbReference type="GO" id="GO:0006635">
    <property type="term" value="P:fatty acid beta-oxidation"/>
    <property type="evidence" value="ECO:0007669"/>
    <property type="project" value="TreeGrafter"/>
</dbReference>
<protein>
    <recommendedName>
        <fullName evidence="11">3-ketoacyl-CoA thiolase, mitochondrial</fullName>
    </recommendedName>
</protein>
<feature type="active site" description="Acyl-thioester intermediate" evidence="5">
    <location>
        <position position="94"/>
    </location>
</feature>